<keyword evidence="3" id="KW-0653">Protein transport</keyword>
<feature type="compositionally biased region" description="Polar residues" evidence="5">
    <location>
        <begin position="9"/>
        <end position="20"/>
    </location>
</feature>
<dbReference type="EMBL" id="MU864941">
    <property type="protein sequence ID" value="KAK4465172.1"/>
    <property type="molecule type" value="Genomic_DNA"/>
</dbReference>
<organism evidence="7 8">
    <name type="scientific">Cladorrhinum samala</name>
    <dbReference type="NCBI Taxonomy" id="585594"/>
    <lineage>
        <taxon>Eukaryota</taxon>
        <taxon>Fungi</taxon>
        <taxon>Dikarya</taxon>
        <taxon>Ascomycota</taxon>
        <taxon>Pezizomycotina</taxon>
        <taxon>Sordariomycetes</taxon>
        <taxon>Sordariomycetidae</taxon>
        <taxon>Sordariales</taxon>
        <taxon>Podosporaceae</taxon>
        <taxon>Cladorrhinum</taxon>
    </lineage>
</organism>
<dbReference type="AlphaFoldDB" id="A0AAV9I066"/>
<dbReference type="GO" id="GO:0005829">
    <property type="term" value="C:cytosol"/>
    <property type="evidence" value="ECO:0007669"/>
    <property type="project" value="TreeGrafter"/>
</dbReference>
<comment type="subcellular location">
    <subcellularLocation>
        <location evidence="1">Nucleus</location>
    </subcellularLocation>
</comment>
<accession>A0AAV9I066</accession>
<dbReference type="Pfam" id="PF25018">
    <property type="entry name" value="HEAT_IPO9_c"/>
    <property type="match status" value="1"/>
</dbReference>
<reference evidence="7" key="1">
    <citation type="journal article" date="2023" name="Mol. Phylogenet. Evol.">
        <title>Genome-scale phylogeny and comparative genomics of the fungal order Sordariales.</title>
        <authorList>
            <person name="Hensen N."/>
            <person name="Bonometti L."/>
            <person name="Westerberg I."/>
            <person name="Brannstrom I.O."/>
            <person name="Guillou S."/>
            <person name="Cros-Aarteil S."/>
            <person name="Calhoun S."/>
            <person name="Haridas S."/>
            <person name="Kuo A."/>
            <person name="Mondo S."/>
            <person name="Pangilinan J."/>
            <person name="Riley R."/>
            <person name="LaButti K."/>
            <person name="Andreopoulos B."/>
            <person name="Lipzen A."/>
            <person name="Chen C."/>
            <person name="Yan M."/>
            <person name="Daum C."/>
            <person name="Ng V."/>
            <person name="Clum A."/>
            <person name="Steindorff A."/>
            <person name="Ohm R.A."/>
            <person name="Martin F."/>
            <person name="Silar P."/>
            <person name="Natvig D.O."/>
            <person name="Lalanne C."/>
            <person name="Gautier V."/>
            <person name="Ament-Velasquez S.L."/>
            <person name="Kruys A."/>
            <person name="Hutchinson M.I."/>
            <person name="Powell A.J."/>
            <person name="Barry K."/>
            <person name="Miller A.N."/>
            <person name="Grigoriev I.V."/>
            <person name="Debuchy R."/>
            <person name="Gladieux P."/>
            <person name="Hiltunen Thoren M."/>
            <person name="Johannesson H."/>
        </authorList>
    </citation>
    <scope>NUCLEOTIDE SEQUENCE</scope>
    <source>
        <strain evidence="7">PSN324</strain>
    </source>
</reference>
<dbReference type="SUPFAM" id="SSF48371">
    <property type="entry name" value="ARM repeat"/>
    <property type="match status" value="1"/>
</dbReference>
<evidence type="ECO:0000256" key="1">
    <source>
        <dbReference type="ARBA" id="ARBA00004123"/>
    </source>
</evidence>
<name>A0AAV9I066_9PEZI</name>
<dbReference type="InterPro" id="IPR016024">
    <property type="entry name" value="ARM-type_fold"/>
</dbReference>
<proteinExistence type="predicted"/>
<feature type="domain" description="Importin N-terminal" evidence="6">
    <location>
        <begin position="23"/>
        <end position="101"/>
    </location>
</feature>
<sequence>MEQHLATLLVNTQSKDQGPRNQAELDLSKAQSEPEFPLALIRISRAQDATVELRQSAWAYLRKFVEKNWAPDNETGALPPIAIPDSTKEQIRNGALEQVLGPEGPRKVKVAASFVISKIAISDFPDAWPTLLPAVLGVLPAGDDVQLHGALLILQDLVEEALSEETFQENARNIIRACYDVATNEGRRHNHRGLAVQIFRNCLYHMDTLKDSQKRAVMEFAKEILDVWMPFLEQVVTTPLPEFQDSDTHPQAWYGPVALKVQTVKTLTKIKSVFPSLLLPLSPQLFTATWQELKRLSPAYQAFFVTSDAQSRLEDVDGLPYSLDFLVLDELDFLNQCMRAQPVQASLNGEIQARGGAVHDTPWVLEVMELLISYSQITQEEEGLWDIDTSLYLAEETGVSANYTSRTACGDLLIKLGEWLSARAIEGLFAYTKTLFAGQETSWQKQESALFLINIILGDFIETEKPVAAEVSAAYLQLVSYAIERQDQPMLSSRGYIVAGTLAQLYKPTIDLLFDKVVRSLTEDESELVRVACVKSIEGFLRAGIAIDRQSQVVNSIQKFLELKDQSELEDADDLLLTLLEVLHLAINMDVRIAIQPDSKALDIIFLVAKHGAQNFQITSIVNEAFEDVASSLQETKDPALYTALCAKVLPSITGTIDVANLTQDDPLVVLASELLQILVEYGSEPLPPGFVNTLLPKATRLLMTSVDGEVLRPGTQAVKFMLEHDHHQVFNYQDESGRSGLEVCLHIIDRLLGPDIKDTAASAVGGLAAELVEKAGQERLGPFLPQLLQAVAARLDTAQNATFIQSLSLVFARLSLVGAQDVVSFLSDIQVNGQNGLHVVLSKWLENSTTFAGYDDIRQNVIALSKIYSLNDARVAQTTVKGDLIVPTSDRIMTRSRAKLSEFSYDRIDPVQDKKLTDQDPDRYTIIPAPLKILKLLVDELLSASGVQGAANVAAAAAAEFADADEDDGDEGWEDESGDVLDLSLSSTKAELMGFYENSTRQRDDETGAYLKDFFVSAARDNIAGFQEWYNMMTDDEKGKLQELAQ</sequence>
<dbReference type="GO" id="GO:0006606">
    <property type="term" value="P:protein import into nucleus"/>
    <property type="evidence" value="ECO:0007669"/>
    <property type="project" value="TreeGrafter"/>
</dbReference>
<dbReference type="GO" id="GO:0005635">
    <property type="term" value="C:nuclear envelope"/>
    <property type="evidence" value="ECO:0007669"/>
    <property type="project" value="TreeGrafter"/>
</dbReference>
<dbReference type="Gene3D" id="1.25.10.10">
    <property type="entry name" value="Leucine-rich Repeat Variant"/>
    <property type="match status" value="1"/>
</dbReference>
<comment type="caution">
    <text evidence="7">The sequence shown here is derived from an EMBL/GenBank/DDBJ whole genome shotgun (WGS) entry which is preliminary data.</text>
</comment>
<evidence type="ECO:0000256" key="5">
    <source>
        <dbReference type="SAM" id="MobiDB-lite"/>
    </source>
</evidence>
<feature type="region of interest" description="Disordered" evidence="5">
    <location>
        <begin position="1"/>
        <end position="29"/>
    </location>
</feature>
<evidence type="ECO:0000256" key="3">
    <source>
        <dbReference type="ARBA" id="ARBA00022927"/>
    </source>
</evidence>
<dbReference type="PANTHER" id="PTHR10997">
    <property type="entry name" value="IMPORTIN-7, 8, 11"/>
    <property type="match status" value="1"/>
</dbReference>
<dbReference type="SMART" id="SM00913">
    <property type="entry name" value="IBN_N"/>
    <property type="match status" value="1"/>
</dbReference>
<keyword evidence="4" id="KW-0539">Nucleus</keyword>
<evidence type="ECO:0000313" key="7">
    <source>
        <dbReference type="EMBL" id="KAK4465172.1"/>
    </source>
</evidence>
<dbReference type="InterPro" id="IPR001494">
    <property type="entry name" value="Importin-beta_N"/>
</dbReference>
<dbReference type="InterPro" id="IPR011989">
    <property type="entry name" value="ARM-like"/>
</dbReference>
<dbReference type="PROSITE" id="PS50166">
    <property type="entry name" value="IMPORTIN_B_NT"/>
    <property type="match status" value="1"/>
</dbReference>
<evidence type="ECO:0000256" key="4">
    <source>
        <dbReference type="ARBA" id="ARBA00023242"/>
    </source>
</evidence>
<evidence type="ECO:0000256" key="2">
    <source>
        <dbReference type="ARBA" id="ARBA00022448"/>
    </source>
</evidence>
<reference evidence="7" key="2">
    <citation type="submission" date="2023-06" db="EMBL/GenBank/DDBJ databases">
        <authorList>
            <consortium name="Lawrence Berkeley National Laboratory"/>
            <person name="Mondo S.J."/>
            <person name="Hensen N."/>
            <person name="Bonometti L."/>
            <person name="Westerberg I."/>
            <person name="Brannstrom I.O."/>
            <person name="Guillou S."/>
            <person name="Cros-Aarteil S."/>
            <person name="Calhoun S."/>
            <person name="Haridas S."/>
            <person name="Kuo A."/>
            <person name="Pangilinan J."/>
            <person name="Riley R."/>
            <person name="Labutti K."/>
            <person name="Andreopoulos B."/>
            <person name="Lipzen A."/>
            <person name="Chen C."/>
            <person name="Yanf M."/>
            <person name="Daum C."/>
            <person name="Ng V."/>
            <person name="Clum A."/>
            <person name="Steindorff A."/>
            <person name="Ohm R."/>
            <person name="Martin F."/>
            <person name="Silar P."/>
            <person name="Natvig D."/>
            <person name="Lalanne C."/>
            <person name="Gautier V."/>
            <person name="Ament-Velasquez S.L."/>
            <person name="Kruys A."/>
            <person name="Hutchinson M.I."/>
            <person name="Powell A.J."/>
            <person name="Barry K."/>
            <person name="Miller A.N."/>
            <person name="Grigoriev I.V."/>
            <person name="Debuchy R."/>
            <person name="Gladieux P."/>
            <person name="Thoren M.H."/>
            <person name="Johannesson H."/>
        </authorList>
    </citation>
    <scope>NUCLEOTIDE SEQUENCE</scope>
    <source>
        <strain evidence="7">PSN324</strain>
    </source>
</reference>
<dbReference type="Proteomes" id="UP001321749">
    <property type="component" value="Unassembled WGS sequence"/>
</dbReference>
<keyword evidence="8" id="KW-1185">Reference proteome</keyword>
<keyword evidence="2" id="KW-0813">Transport</keyword>
<evidence type="ECO:0000259" key="6">
    <source>
        <dbReference type="PROSITE" id="PS50166"/>
    </source>
</evidence>
<gene>
    <name evidence="7" type="ORF">QBC42DRAFT_344025</name>
</gene>
<evidence type="ECO:0000313" key="8">
    <source>
        <dbReference type="Proteomes" id="UP001321749"/>
    </source>
</evidence>
<protein>
    <submittedName>
        <fullName evidence="7">Importin subunit beta-5</fullName>
    </submittedName>
</protein>
<dbReference type="InterPro" id="IPR056840">
    <property type="entry name" value="HEAT_IPO9_central"/>
</dbReference>
<dbReference type="GO" id="GO:0031267">
    <property type="term" value="F:small GTPase binding"/>
    <property type="evidence" value="ECO:0007669"/>
    <property type="project" value="InterPro"/>
</dbReference>
<dbReference type="PANTHER" id="PTHR10997:SF9">
    <property type="entry name" value="IMPORTIN-9"/>
    <property type="match status" value="1"/>
</dbReference>
<dbReference type="Pfam" id="PF03810">
    <property type="entry name" value="IBN_N"/>
    <property type="match status" value="1"/>
</dbReference>